<keyword evidence="1" id="KW-0862">Zinc</keyword>
<dbReference type="GO" id="GO:0008233">
    <property type="term" value="F:peptidase activity"/>
    <property type="evidence" value="ECO:0007669"/>
    <property type="project" value="UniProtKB-KW"/>
</dbReference>
<dbReference type="Pfam" id="PF00098">
    <property type="entry name" value="zf-CCHC"/>
    <property type="match status" value="1"/>
</dbReference>
<protein>
    <submittedName>
        <fullName evidence="4">Senescence-specific cysteine protease sag39</fullName>
    </submittedName>
</protein>
<gene>
    <name evidence="4" type="ORF">E6C27_scaffold316G001630</name>
</gene>
<reference evidence="4 5" key="1">
    <citation type="submission" date="2019-08" db="EMBL/GenBank/DDBJ databases">
        <title>Draft genome sequences of two oriental melons (Cucumis melo L. var makuwa).</title>
        <authorList>
            <person name="Kwon S.-Y."/>
        </authorList>
    </citation>
    <scope>NUCLEOTIDE SEQUENCE [LARGE SCALE GENOMIC DNA]</scope>
    <source>
        <strain evidence="5">cv. SW 3</strain>
        <tissue evidence="4">Leaf</tissue>
    </source>
</reference>
<dbReference type="OrthoDB" id="2272416at2759"/>
<dbReference type="Proteomes" id="UP000321393">
    <property type="component" value="Unassembled WGS sequence"/>
</dbReference>
<dbReference type="GO" id="GO:0008270">
    <property type="term" value="F:zinc ion binding"/>
    <property type="evidence" value="ECO:0007669"/>
    <property type="project" value="UniProtKB-KW"/>
</dbReference>
<dbReference type="GO" id="GO:0003676">
    <property type="term" value="F:nucleic acid binding"/>
    <property type="evidence" value="ECO:0007669"/>
    <property type="project" value="InterPro"/>
</dbReference>
<accession>A0A5A7TTC3</accession>
<organism evidence="4 5">
    <name type="scientific">Cucumis melo var. makuwa</name>
    <name type="common">Oriental melon</name>
    <dbReference type="NCBI Taxonomy" id="1194695"/>
    <lineage>
        <taxon>Eukaryota</taxon>
        <taxon>Viridiplantae</taxon>
        <taxon>Streptophyta</taxon>
        <taxon>Embryophyta</taxon>
        <taxon>Tracheophyta</taxon>
        <taxon>Spermatophyta</taxon>
        <taxon>Magnoliopsida</taxon>
        <taxon>eudicotyledons</taxon>
        <taxon>Gunneridae</taxon>
        <taxon>Pentapetalae</taxon>
        <taxon>rosids</taxon>
        <taxon>fabids</taxon>
        <taxon>Cucurbitales</taxon>
        <taxon>Cucurbitaceae</taxon>
        <taxon>Benincaseae</taxon>
        <taxon>Cucumis</taxon>
    </lineage>
</organism>
<feature type="compositionally biased region" description="Polar residues" evidence="2">
    <location>
        <begin position="9"/>
        <end position="25"/>
    </location>
</feature>
<comment type="caution">
    <text evidence="4">The sequence shown here is derived from an EMBL/GenBank/DDBJ whole genome shotgun (WGS) entry which is preliminary data.</text>
</comment>
<evidence type="ECO:0000256" key="1">
    <source>
        <dbReference type="PROSITE-ProRule" id="PRU00047"/>
    </source>
</evidence>
<keyword evidence="1" id="KW-0479">Metal-binding</keyword>
<dbReference type="Gene3D" id="4.10.60.10">
    <property type="entry name" value="Zinc finger, CCHC-type"/>
    <property type="match status" value="1"/>
</dbReference>
<evidence type="ECO:0000256" key="2">
    <source>
        <dbReference type="SAM" id="MobiDB-lite"/>
    </source>
</evidence>
<sequence length="310" mass="36037">MPPRRARSRTTTEPTMDSEAHSVNPNARGDRTMEPKEDKKWLRTLEKWFCVMQSLEERKVDLAMFSLQEDTEDWWTLKENRQGRVDWEDFKEIFNGKYFSETYTKLAKTDNSRSRWNDDQKQKCNPGTCRQKSITCYQCGKKGHYKSECQTSRVEGLLIQELLARVDTLEGNVGRTGSHERRDSSTGSVHIEERVQELDSSKKTLLEMINGMWEDFRATLDVVRSEIADVNARLELTMRAMANQVPARGAILVSRAKIAEPKPFCRARDTKALENYIFDLEQYFRATNTVTEETKVTLAMMHLSEDAKLW</sequence>
<keyword evidence="4" id="KW-0645">Protease</keyword>
<dbReference type="InterPro" id="IPR001878">
    <property type="entry name" value="Znf_CCHC"/>
</dbReference>
<dbReference type="SMART" id="SM00343">
    <property type="entry name" value="ZnF_C2HC"/>
    <property type="match status" value="1"/>
</dbReference>
<dbReference type="AlphaFoldDB" id="A0A5A7TTC3"/>
<dbReference type="EMBL" id="SSTE01014625">
    <property type="protein sequence ID" value="KAA0045376.1"/>
    <property type="molecule type" value="Genomic_DNA"/>
</dbReference>
<keyword evidence="4" id="KW-0378">Hydrolase</keyword>
<name>A0A5A7TTC3_CUCMM</name>
<evidence type="ECO:0000313" key="4">
    <source>
        <dbReference type="EMBL" id="KAA0045376.1"/>
    </source>
</evidence>
<dbReference type="InterPro" id="IPR036875">
    <property type="entry name" value="Znf_CCHC_sf"/>
</dbReference>
<dbReference type="PROSITE" id="PS50158">
    <property type="entry name" value="ZF_CCHC"/>
    <property type="match status" value="1"/>
</dbReference>
<dbReference type="GO" id="GO:0006508">
    <property type="term" value="P:proteolysis"/>
    <property type="evidence" value="ECO:0007669"/>
    <property type="project" value="UniProtKB-KW"/>
</dbReference>
<evidence type="ECO:0000313" key="5">
    <source>
        <dbReference type="Proteomes" id="UP000321393"/>
    </source>
</evidence>
<dbReference type="SUPFAM" id="SSF57756">
    <property type="entry name" value="Retrovirus zinc finger-like domains"/>
    <property type="match status" value="1"/>
</dbReference>
<feature type="domain" description="CCHC-type" evidence="3">
    <location>
        <begin position="136"/>
        <end position="149"/>
    </location>
</feature>
<proteinExistence type="predicted"/>
<keyword evidence="1" id="KW-0863">Zinc-finger</keyword>
<feature type="region of interest" description="Disordered" evidence="2">
    <location>
        <begin position="1"/>
        <end position="36"/>
    </location>
</feature>
<evidence type="ECO:0000259" key="3">
    <source>
        <dbReference type="PROSITE" id="PS50158"/>
    </source>
</evidence>